<evidence type="ECO:0000313" key="3">
    <source>
        <dbReference type="Proteomes" id="UP001235849"/>
    </source>
</evidence>
<dbReference type="PANTHER" id="PTHR35733:SF1">
    <property type="entry name" value="OS02G0307800 PROTEIN"/>
    <property type="match status" value="1"/>
</dbReference>
<keyword evidence="3" id="KW-1185">Reference proteome</keyword>
<dbReference type="Pfam" id="PF11282">
    <property type="entry name" value="DUF3082"/>
    <property type="match status" value="1"/>
</dbReference>
<reference evidence="2 3" key="1">
    <citation type="submission" date="2023-01" db="EMBL/GenBank/DDBJ databases">
        <title>Novel diversity within Roseofilum (Cyanobacteria; Desertifilaceae) from marine benthic mats with descriptions of four novel species.</title>
        <authorList>
            <person name="Wang Y."/>
            <person name="Berthold D.E."/>
            <person name="Hu J."/>
            <person name="Lefler F.W."/>
            <person name="Laughinghouse H.D. IV."/>
        </authorList>
    </citation>
    <scope>NUCLEOTIDE SEQUENCE [LARGE SCALE GENOMIC DNA]</scope>
    <source>
        <strain evidence="2 3">BLCC-M114</strain>
    </source>
</reference>
<evidence type="ECO:0000313" key="2">
    <source>
        <dbReference type="EMBL" id="MDJ1176132.1"/>
    </source>
</evidence>
<organism evidence="2 3">
    <name type="scientific">Roseofilum capinflatum BLCC-M114</name>
    <dbReference type="NCBI Taxonomy" id="3022440"/>
    <lineage>
        <taxon>Bacteria</taxon>
        <taxon>Bacillati</taxon>
        <taxon>Cyanobacteriota</taxon>
        <taxon>Cyanophyceae</taxon>
        <taxon>Desertifilales</taxon>
        <taxon>Desertifilaceae</taxon>
        <taxon>Roseofilum</taxon>
        <taxon>Roseofilum capinflatum</taxon>
    </lineage>
</organism>
<comment type="caution">
    <text evidence="2">The sequence shown here is derived from an EMBL/GenBank/DDBJ whole genome shotgun (WGS) entry which is preliminary data.</text>
</comment>
<keyword evidence="1" id="KW-0472">Membrane</keyword>
<name>A0ABT7BAE4_9CYAN</name>
<gene>
    <name evidence="2" type="ORF">PMG25_18775</name>
</gene>
<dbReference type="RefSeq" id="WP_283768422.1">
    <property type="nucleotide sequence ID" value="NZ_JAQOSO010000096.1"/>
</dbReference>
<feature type="transmembrane region" description="Helical" evidence="1">
    <location>
        <begin position="71"/>
        <end position="100"/>
    </location>
</feature>
<dbReference type="Proteomes" id="UP001235849">
    <property type="component" value="Unassembled WGS sequence"/>
</dbReference>
<sequence>MNENESTAEENKNSSISAKVTPVRCFTGALMSGAIAYFLYFLSLSIIQTFAEKPLATKNAIALNIGAAVRTLVMGMGLLATGVFALTTVGLVALAIQLALRKSSAH</sequence>
<feature type="transmembrane region" description="Helical" evidence="1">
    <location>
        <begin position="29"/>
        <end position="51"/>
    </location>
</feature>
<evidence type="ECO:0000256" key="1">
    <source>
        <dbReference type="SAM" id="Phobius"/>
    </source>
</evidence>
<accession>A0ABT7BAE4</accession>
<protein>
    <submittedName>
        <fullName evidence="2">DUF3082 domain-containing protein</fullName>
    </submittedName>
</protein>
<dbReference type="InterPro" id="IPR021434">
    <property type="entry name" value="DUF3082"/>
</dbReference>
<keyword evidence="1" id="KW-0812">Transmembrane</keyword>
<dbReference type="EMBL" id="JAQOSO010000096">
    <property type="protein sequence ID" value="MDJ1176132.1"/>
    <property type="molecule type" value="Genomic_DNA"/>
</dbReference>
<dbReference type="PANTHER" id="PTHR35733">
    <property type="entry name" value="OS02G0307800 PROTEIN"/>
    <property type="match status" value="1"/>
</dbReference>
<proteinExistence type="predicted"/>
<keyword evidence="1" id="KW-1133">Transmembrane helix</keyword>